<sequence>MEITDDDKWNEMDSNAIANLHLALANVKFTPGQVTPGLAQLPQLIRVSSDQLSLGVWEAMVKGLGHQARKDMSTALSSIFTSFQGDDGMPKPTFYYLSLHPDQQTMPTHSTACLALASSFLKTINKMP</sequence>
<proteinExistence type="predicted"/>
<reference evidence="1 2" key="1">
    <citation type="submission" date="2024-05" db="EMBL/GenBank/DDBJ databases">
        <title>Haplotype-resolved chromosome-level genome assembly of Huyou (Citrus changshanensis).</title>
        <authorList>
            <person name="Miao C."/>
            <person name="Chen W."/>
            <person name="Wu Y."/>
            <person name="Wang L."/>
            <person name="Zhao S."/>
            <person name="Grierson D."/>
            <person name="Xu C."/>
            <person name="Chen K."/>
        </authorList>
    </citation>
    <scope>NUCLEOTIDE SEQUENCE [LARGE SCALE GENOMIC DNA]</scope>
    <source>
        <strain evidence="1">01-14</strain>
        <tissue evidence="1">Leaf</tissue>
    </source>
</reference>
<dbReference type="EMBL" id="JBCGBO010000005">
    <property type="protein sequence ID" value="KAK9202450.1"/>
    <property type="molecule type" value="Genomic_DNA"/>
</dbReference>
<accession>A0AAP0MGN8</accession>
<comment type="caution">
    <text evidence="1">The sequence shown here is derived from an EMBL/GenBank/DDBJ whole genome shotgun (WGS) entry which is preliminary data.</text>
</comment>
<gene>
    <name evidence="1" type="ORF">WN944_017661</name>
</gene>
<dbReference type="Proteomes" id="UP001428341">
    <property type="component" value="Unassembled WGS sequence"/>
</dbReference>
<evidence type="ECO:0000313" key="1">
    <source>
        <dbReference type="EMBL" id="KAK9202450.1"/>
    </source>
</evidence>
<dbReference type="AlphaFoldDB" id="A0AAP0MGN8"/>
<organism evidence="1 2">
    <name type="scientific">Citrus x changshan-huyou</name>
    <dbReference type="NCBI Taxonomy" id="2935761"/>
    <lineage>
        <taxon>Eukaryota</taxon>
        <taxon>Viridiplantae</taxon>
        <taxon>Streptophyta</taxon>
        <taxon>Embryophyta</taxon>
        <taxon>Tracheophyta</taxon>
        <taxon>Spermatophyta</taxon>
        <taxon>Magnoliopsida</taxon>
        <taxon>eudicotyledons</taxon>
        <taxon>Gunneridae</taxon>
        <taxon>Pentapetalae</taxon>
        <taxon>rosids</taxon>
        <taxon>malvids</taxon>
        <taxon>Sapindales</taxon>
        <taxon>Rutaceae</taxon>
        <taxon>Aurantioideae</taxon>
        <taxon>Citrus</taxon>
    </lineage>
</organism>
<evidence type="ECO:0000313" key="2">
    <source>
        <dbReference type="Proteomes" id="UP001428341"/>
    </source>
</evidence>
<name>A0AAP0MGN8_9ROSI</name>
<protein>
    <submittedName>
        <fullName evidence="1">Uncharacterized protein</fullName>
    </submittedName>
</protein>
<keyword evidence="2" id="KW-1185">Reference proteome</keyword>